<proteinExistence type="predicted"/>
<name>A0A1J7I3R8_9PEZI</name>
<evidence type="ECO:0000313" key="3">
    <source>
        <dbReference type="Proteomes" id="UP000182658"/>
    </source>
</evidence>
<dbReference type="AlphaFoldDB" id="A0A1J7I3R8"/>
<feature type="region of interest" description="Disordered" evidence="1">
    <location>
        <begin position="1"/>
        <end position="47"/>
    </location>
</feature>
<dbReference type="EMBL" id="KV875143">
    <property type="protein sequence ID" value="OIW22174.1"/>
    <property type="molecule type" value="Genomic_DNA"/>
</dbReference>
<accession>A0A1J7I3R8</accession>
<keyword evidence="3" id="KW-1185">Reference proteome</keyword>
<feature type="compositionally biased region" description="Polar residues" evidence="1">
    <location>
        <begin position="1"/>
        <end position="12"/>
    </location>
</feature>
<dbReference type="Proteomes" id="UP000182658">
    <property type="component" value="Unassembled WGS sequence"/>
</dbReference>
<sequence>MSSPATVSSQATVLDPPNPADHSPGPGTQRGRSPAPSSSLFDPTDPKNFDLDALWARVEAGIPRPSIEQSDKPPVPINLPEPQPLPGDDEDDDWAEDLDLDLDFGFDHDEDKGQSQSDAPGDIMTVCIKCNGAISLKAMHYKAIRSGLVYCVDCGSWLEEWFFRLREDPPVHPPPGSTA</sequence>
<evidence type="ECO:0000256" key="1">
    <source>
        <dbReference type="SAM" id="MobiDB-lite"/>
    </source>
</evidence>
<dbReference type="InParanoid" id="A0A1J7I3R8"/>
<protein>
    <submittedName>
        <fullName evidence="2">Uncharacterized protein</fullName>
    </submittedName>
</protein>
<feature type="region of interest" description="Disordered" evidence="1">
    <location>
        <begin position="62"/>
        <end position="95"/>
    </location>
</feature>
<organism evidence="2 3">
    <name type="scientific">Coniochaeta ligniaria NRRL 30616</name>
    <dbReference type="NCBI Taxonomy" id="1408157"/>
    <lineage>
        <taxon>Eukaryota</taxon>
        <taxon>Fungi</taxon>
        <taxon>Dikarya</taxon>
        <taxon>Ascomycota</taxon>
        <taxon>Pezizomycotina</taxon>
        <taxon>Sordariomycetes</taxon>
        <taxon>Sordariomycetidae</taxon>
        <taxon>Coniochaetales</taxon>
        <taxon>Coniochaetaceae</taxon>
        <taxon>Coniochaeta</taxon>
    </lineage>
</organism>
<reference evidence="2 3" key="1">
    <citation type="submission" date="2016-10" db="EMBL/GenBank/DDBJ databases">
        <title>Draft genome sequence of Coniochaeta ligniaria NRRL30616, a lignocellulolytic fungus for bioabatement of inhibitors in plant biomass hydrolysates.</title>
        <authorList>
            <consortium name="DOE Joint Genome Institute"/>
            <person name="Jimenez D.J."/>
            <person name="Hector R.E."/>
            <person name="Riley R."/>
            <person name="Sun H."/>
            <person name="Grigoriev I.V."/>
            <person name="Van Elsas J.D."/>
            <person name="Nichols N.N."/>
        </authorList>
    </citation>
    <scope>NUCLEOTIDE SEQUENCE [LARGE SCALE GENOMIC DNA]</scope>
    <source>
        <strain evidence="2 3">NRRL 30616</strain>
    </source>
</reference>
<gene>
    <name evidence="2" type="ORF">CONLIGDRAFT_687796</name>
</gene>
<evidence type="ECO:0000313" key="2">
    <source>
        <dbReference type="EMBL" id="OIW22174.1"/>
    </source>
</evidence>
<feature type="compositionally biased region" description="Pro residues" evidence="1">
    <location>
        <begin position="73"/>
        <end position="85"/>
    </location>
</feature>